<proteinExistence type="predicted"/>
<dbReference type="Proteomes" id="UP000310200">
    <property type="component" value="Unassembled WGS sequence"/>
</dbReference>
<comment type="caution">
    <text evidence="2">The sequence shown here is derived from an EMBL/GenBank/DDBJ whole genome shotgun (WGS) entry which is preliminary data.</text>
</comment>
<keyword evidence="3" id="KW-1185">Reference proteome</keyword>
<dbReference type="AlphaFoldDB" id="A0A4S2KVZ3"/>
<evidence type="ECO:0000313" key="3">
    <source>
        <dbReference type="Proteomes" id="UP000310200"/>
    </source>
</evidence>
<feature type="region of interest" description="Disordered" evidence="1">
    <location>
        <begin position="22"/>
        <end position="64"/>
    </location>
</feature>
<evidence type="ECO:0000256" key="1">
    <source>
        <dbReference type="SAM" id="MobiDB-lite"/>
    </source>
</evidence>
<name>A0A4S2KVZ3_9HYME</name>
<gene>
    <name evidence="2" type="ORF">DBV15_10189</name>
</gene>
<dbReference type="EMBL" id="QBLH01000893">
    <property type="protein sequence ID" value="TGZ53796.1"/>
    <property type="molecule type" value="Genomic_DNA"/>
</dbReference>
<reference evidence="2 3" key="1">
    <citation type="journal article" date="2019" name="Philos. Trans. R. Soc. Lond., B, Biol. Sci.">
        <title>Ant behaviour and brain gene expression of defending hosts depend on the ecological success of the intruding social parasite.</title>
        <authorList>
            <person name="Kaur R."/>
            <person name="Stoldt M."/>
            <person name="Jongepier E."/>
            <person name="Feldmeyer B."/>
            <person name="Menzel F."/>
            <person name="Bornberg-Bauer E."/>
            <person name="Foitzik S."/>
        </authorList>
    </citation>
    <scope>NUCLEOTIDE SEQUENCE [LARGE SCALE GENOMIC DNA]</scope>
    <source>
        <tissue evidence="2">Whole body</tissue>
    </source>
</reference>
<sequence>MRSSRDFTIANEASSFERTRKQLEARDSFNPFSVDRCKHGKEKRPGYFGDEAAPGKTSSAGGWKKILIEEQGRNMPREELRKRQRATCLEQGRERPRGCVRAAQSPESIATTHSILGEFSHREVEGYSFGKYLFMWPTLANLKDQSCILRDWLIVFITTQVGSKFSREC</sequence>
<accession>A0A4S2KVZ3</accession>
<organism evidence="2 3">
    <name type="scientific">Temnothorax longispinosus</name>
    <dbReference type="NCBI Taxonomy" id="300112"/>
    <lineage>
        <taxon>Eukaryota</taxon>
        <taxon>Metazoa</taxon>
        <taxon>Ecdysozoa</taxon>
        <taxon>Arthropoda</taxon>
        <taxon>Hexapoda</taxon>
        <taxon>Insecta</taxon>
        <taxon>Pterygota</taxon>
        <taxon>Neoptera</taxon>
        <taxon>Endopterygota</taxon>
        <taxon>Hymenoptera</taxon>
        <taxon>Apocrita</taxon>
        <taxon>Aculeata</taxon>
        <taxon>Formicoidea</taxon>
        <taxon>Formicidae</taxon>
        <taxon>Myrmicinae</taxon>
        <taxon>Temnothorax</taxon>
    </lineage>
</organism>
<evidence type="ECO:0000313" key="2">
    <source>
        <dbReference type="EMBL" id="TGZ53796.1"/>
    </source>
</evidence>
<protein>
    <submittedName>
        <fullName evidence="2">Uncharacterized protein</fullName>
    </submittedName>
</protein>